<dbReference type="Proteomes" id="UP000296049">
    <property type="component" value="Unassembled WGS sequence"/>
</dbReference>
<evidence type="ECO:0000313" key="3">
    <source>
        <dbReference type="Proteomes" id="UP000296049"/>
    </source>
</evidence>
<feature type="compositionally biased region" description="Polar residues" evidence="1">
    <location>
        <begin position="120"/>
        <end position="129"/>
    </location>
</feature>
<feature type="compositionally biased region" description="Basic and acidic residues" evidence="1">
    <location>
        <begin position="135"/>
        <end position="148"/>
    </location>
</feature>
<feature type="compositionally biased region" description="Basic and acidic residues" evidence="1">
    <location>
        <begin position="214"/>
        <end position="223"/>
    </location>
</feature>
<feature type="region of interest" description="Disordered" evidence="1">
    <location>
        <begin position="214"/>
        <end position="236"/>
    </location>
</feature>
<reference evidence="3" key="1">
    <citation type="journal article" date="2013" name="Nat. Genet.">
        <title>The duck genome and transcriptome provide insight into an avian influenza virus reservoir species.</title>
        <authorList>
            <person name="Huang Y."/>
            <person name="Li Y."/>
            <person name="Burt D.W."/>
            <person name="Chen H."/>
            <person name="Zhang Y."/>
            <person name="Qian W."/>
            <person name="Kim H."/>
            <person name="Gan S."/>
            <person name="Zhao Y."/>
            <person name="Li J."/>
            <person name="Yi K."/>
            <person name="Feng H."/>
            <person name="Zhu P."/>
            <person name="Li B."/>
            <person name="Liu Q."/>
            <person name="Fairley S."/>
            <person name="Magor K.E."/>
            <person name="Du Z."/>
            <person name="Hu X."/>
            <person name="Goodman L."/>
            <person name="Tafer H."/>
            <person name="Vignal A."/>
            <person name="Lee T."/>
            <person name="Kim K.W."/>
            <person name="Sheng Z."/>
            <person name="An Y."/>
            <person name="Searle S."/>
            <person name="Herrero J."/>
            <person name="Groenen M.A."/>
            <person name="Crooijmans R.P."/>
            <person name="Faraut T."/>
            <person name="Cai Q."/>
            <person name="Webster R.G."/>
            <person name="Aldridge J.R."/>
            <person name="Warren W.C."/>
            <person name="Bartschat S."/>
            <person name="Kehr S."/>
            <person name="Marz M."/>
            <person name="Stadler P.F."/>
            <person name="Smith J."/>
            <person name="Kraus R.H."/>
            <person name="Zhao Y."/>
            <person name="Ren L."/>
            <person name="Fei J."/>
            <person name="Morisson M."/>
            <person name="Kaiser P."/>
            <person name="Griffin D.K."/>
            <person name="Rao M."/>
            <person name="Pitel F."/>
            <person name="Wang J."/>
            <person name="Li N."/>
        </authorList>
    </citation>
    <scope>NUCLEOTIDE SEQUENCE [LARGE SCALE GENOMIC DNA]</scope>
</reference>
<proteinExistence type="predicted"/>
<evidence type="ECO:0000313" key="2">
    <source>
        <dbReference type="EMBL" id="EOB09161.1"/>
    </source>
</evidence>
<feature type="compositionally biased region" description="Basic and acidic residues" evidence="1">
    <location>
        <begin position="56"/>
        <end position="74"/>
    </location>
</feature>
<organism evidence="2 3">
    <name type="scientific">Anas platyrhynchos</name>
    <name type="common">Mallard</name>
    <name type="synonym">Anas boschas</name>
    <dbReference type="NCBI Taxonomy" id="8839"/>
    <lineage>
        <taxon>Eukaryota</taxon>
        <taxon>Metazoa</taxon>
        <taxon>Chordata</taxon>
        <taxon>Craniata</taxon>
        <taxon>Vertebrata</taxon>
        <taxon>Euteleostomi</taxon>
        <taxon>Archelosauria</taxon>
        <taxon>Archosauria</taxon>
        <taxon>Dinosauria</taxon>
        <taxon>Saurischia</taxon>
        <taxon>Theropoda</taxon>
        <taxon>Coelurosauria</taxon>
        <taxon>Aves</taxon>
        <taxon>Neognathae</taxon>
        <taxon>Galloanserae</taxon>
        <taxon>Anseriformes</taxon>
        <taxon>Anatidae</taxon>
        <taxon>Anatinae</taxon>
        <taxon>Anas</taxon>
    </lineage>
</organism>
<sequence length="236" mass="26412">MTPTVVTTVQEVESEVKDDATNEKVAGQETVLLDQSLKREEHTEDDVQPPESAESIQDRDKIEERGHEGSERSELSAAVKESTEGYENVDVLRDERQWQACEEEIVEDQEISEMQRTVEEPSSQDSKTVTPEEEPLTKREPSEQEKLPLAELTVDEMRDECIPEVQAAVQNETEDEPSALGLPGEEPVKLEGEDETLTAGPVCTEAVVTVVPVEPERQDKIPELDSQEQTCTERVP</sequence>
<feature type="compositionally biased region" description="Low complexity" evidence="1">
    <location>
        <begin position="1"/>
        <end position="11"/>
    </location>
</feature>
<accession>R0KFE8</accession>
<protein>
    <submittedName>
        <fullName evidence="2">Uncharacterized protein</fullName>
    </submittedName>
</protein>
<feature type="compositionally biased region" description="Acidic residues" evidence="1">
    <location>
        <begin position="101"/>
        <end position="111"/>
    </location>
</feature>
<keyword evidence="3" id="KW-1185">Reference proteome</keyword>
<gene>
    <name evidence="2" type="ORF">Anapl_05320</name>
</gene>
<feature type="region of interest" description="Disordered" evidence="1">
    <location>
        <begin position="1"/>
        <end position="148"/>
    </location>
</feature>
<feature type="compositionally biased region" description="Polar residues" evidence="1">
    <location>
        <begin position="227"/>
        <end position="236"/>
    </location>
</feature>
<evidence type="ECO:0000256" key="1">
    <source>
        <dbReference type="SAM" id="MobiDB-lite"/>
    </source>
</evidence>
<feature type="non-terminal residue" evidence="2">
    <location>
        <position position="236"/>
    </location>
</feature>
<dbReference type="AlphaFoldDB" id="R0KFE8"/>
<name>R0KFE8_ANAPL</name>
<dbReference type="EMBL" id="KB742386">
    <property type="protein sequence ID" value="EOB09161.1"/>
    <property type="molecule type" value="Genomic_DNA"/>
</dbReference>